<evidence type="ECO:0000256" key="3">
    <source>
        <dbReference type="ARBA" id="ARBA00022475"/>
    </source>
</evidence>
<feature type="compositionally biased region" description="Polar residues" evidence="8">
    <location>
        <begin position="205"/>
        <end position="221"/>
    </location>
</feature>
<dbReference type="EMBL" id="WKFB01000068">
    <property type="protein sequence ID" value="KAF6737223.1"/>
    <property type="molecule type" value="Genomic_DNA"/>
</dbReference>
<feature type="compositionally biased region" description="Polar residues" evidence="8">
    <location>
        <begin position="146"/>
        <end position="155"/>
    </location>
</feature>
<feature type="transmembrane region" description="Helical" evidence="9">
    <location>
        <begin position="971"/>
        <end position="990"/>
    </location>
</feature>
<feature type="domain" description="G-protein coupled receptors family 2 profile 2" evidence="12">
    <location>
        <begin position="739"/>
        <end position="1025"/>
    </location>
</feature>
<sequence>MEHRLCFLSMLAILSSSGAQYNPLSLVRMISTSSTSVSMETKTTVTPFVPTETPTDPNTDLTDVTDFNTDPPTTAMNTIEPPGPTDPNTDLTDVTDINTDPPTTAMNTIEPPGPTDPNTDLTDVTDFNTDPPTTAMNTIEPPGPTDPNTDLTDVTDFNTDPPTTAMNTIEPPGPTDPNTDLTDVTDINTDPPTTAMNTIEPPGPTDTNTDLTDVTRSTANPFLTPVTTMDSTTPTQPYSPTPGTTEASGSTVTSSEGVTEPSQSTFSTTTRPNESPTSIGPTTVNLTPESTNNTDFTNATQGTPSTTLSTTPIFSHTTPDFITISFTTNSTTQISTSTPTIGATASTLAPTPFVCDNGGTALENMICICPDEWTGPTCSLQNFCNTTKVGEFQFPRTLVGFFAYSERTCPDGTSGAGKPQASARCVFTGQAPGFSHVQVLQCDQTLNDILQNLTSTADLEVLASSTQILTSKPEELKSENITAATQIANTLLQSPNATENTRAAAIATVSQLMSAPVNTEENNATQSLTQTLDSLSVNLSRSHNTSQVVQPNLVVQSTQILADDSQGVQFSSLAGTSGNFSANRLQLNTNTPNVVVDNGTTVEALVYLRFRSGHSTGPRQTLANVSMGFVLYQNNRFFTSKKYRWRQTTIRVLSATVRSEERSVTPEHVELQFRPAVPEGFLLHDFSCVFWDYNLLDWSTTGCSKREASDGVLRCFCNHTTNFAALWSYTQDFKYAEALNIISIVGLSFSILGLVVTILHHIRENFLRKSRKQGTNVNSRLALLCIYVSLLAFIITFIAGVQNQPLNTEPEGVKDNVILDSEEHVWPDAGPCTAVTALQHFFLLATFSWNSVYGTQLVLLVRSMRRNLPPFWTPLSIAMGWGLPAVVMAVTLAATYRADSPLGYRQEEFCWLAGLEKDHFSFRKPLFWGFLLPVGLILIYNIVLLLLTSFITCRGDPNLRSTRHSSFTSKVLVSLSLAVLLGLSWTLGYLVLIPNGTAKTTFSILFCICTTTQGVQIFIFFTARTPTFRNAVRHSVQYATSVRDNLNSTKYHLWKNLRESFTTETYKDVKEETTSL</sequence>
<evidence type="ECO:0000259" key="11">
    <source>
        <dbReference type="PROSITE" id="PS50221"/>
    </source>
</evidence>
<dbReference type="Pfam" id="PF01825">
    <property type="entry name" value="GPS"/>
    <property type="match status" value="1"/>
</dbReference>
<feature type="transmembrane region" description="Helical" evidence="9">
    <location>
        <begin position="1002"/>
        <end position="1023"/>
    </location>
</feature>
<keyword evidence="6 9" id="KW-0472">Membrane</keyword>
<dbReference type="Pfam" id="PF22259">
    <property type="entry name" value="GPR128_GAIN_subdomA"/>
    <property type="match status" value="1"/>
</dbReference>
<keyword evidence="4 9" id="KW-0812">Transmembrane</keyword>
<feature type="compositionally biased region" description="Polar residues" evidence="8">
    <location>
        <begin position="263"/>
        <end position="302"/>
    </location>
</feature>
<dbReference type="SMART" id="SM00303">
    <property type="entry name" value="GPS"/>
    <property type="match status" value="1"/>
</dbReference>
<feature type="compositionally biased region" description="Low complexity" evidence="8">
    <location>
        <begin position="303"/>
        <end position="312"/>
    </location>
</feature>
<proteinExistence type="predicted"/>
<evidence type="ECO:0000259" key="12">
    <source>
        <dbReference type="PROSITE" id="PS50261"/>
    </source>
</evidence>
<dbReference type="InterPro" id="IPR053985">
    <property type="entry name" value="GPR128_GAIN_subdom_A"/>
</dbReference>
<feature type="transmembrane region" description="Helical" evidence="9">
    <location>
        <begin position="926"/>
        <end position="951"/>
    </location>
</feature>
<gene>
    <name evidence="13" type="ORF">FQA47_022148</name>
</gene>
<keyword evidence="10" id="KW-0732">Signal</keyword>
<dbReference type="Gene3D" id="1.20.1070.10">
    <property type="entry name" value="Rhodopsin 7-helix transmembrane proteins"/>
    <property type="match status" value="1"/>
</dbReference>
<dbReference type="InterPro" id="IPR053984">
    <property type="entry name" value="GPR128_N"/>
</dbReference>
<keyword evidence="13" id="KW-0675">Receptor</keyword>
<evidence type="ECO:0000256" key="10">
    <source>
        <dbReference type="SAM" id="SignalP"/>
    </source>
</evidence>
<dbReference type="Pfam" id="PF22257">
    <property type="entry name" value="GPR128_N"/>
    <property type="match status" value="1"/>
</dbReference>
<keyword evidence="7" id="KW-1015">Disulfide bond</keyword>
<dbReference type="InterPro" id="IPR053986">
    <property type="entry name" value="GPR128_GAIN_subdom_B"/>
</dbReference>
<evidence type="ECO:0000313" key="13">
    <source>
        <dbReference type="EMBL" id="KAF6737223.1"/>
    </source>
</evidence>
<accession>A0A834FMW4</accession>
<feature type="transmembrane region" description="Helical" evidence="9">
    <location>
        <begin position="781"/>
        <end position="801"/>
    </location>
</feature>
<evidence type="ECO:0000256" key="2">
    <source>
        <dbReference type="ARBA" id="ARBA00004236"/>
    </source>
</evidence>
<dbReference type="InterPro" id="IPR000203">
    <property type="entry name" value="GPS"/>
</dbReference>
<organism evidence="13 14">
    <name type="scientific">Oryzias melastigma</name>
    <name type="common">Marine medaka</name>
    <dbReference type="NCBI Taxonomy" id="30732"/>
    <lineage>
        <taxon>Eukaryota</taxon>
        <taxon>Metazoa</taxon>
        <taxon>Chordata</taxon>
        <taxon>Craniata</taxon>
        <taxon>Vertebrata</taxon>
        <taxon>Euteleostomi</taxon>
        <taxon>Actinopterygii</taxon>
        <taxon>Neopterygii</taxon>
        <taxon>Teleostei</taxon>
        <taxon>Neoteleostei</taxon>
        <taxon>Acanthomorphata</taxon>
        <taxon>Ovalentaria</taxon>
        <taxon>Atherinomorphae</taxon>
        <taxon>Beloniformes</taxon>
        <taxon>Adrianichthyidae</taxon>
        <taxon>Oryziinae</taxon>
        <taxon>Oryzias</taxon>
    </lineage>
</organism>
<keyword evidence="3" id="KW-1003">Cell membrane</keyword>
<dbReference type="PROSITE" id="PS50261">
    <property type="entry name" value="G_PROTEIN_RECEP_F2_4"/>
    <property type="match status" value="1"/>
</dbReference>
<protein>
    <submittedName>
        <fullName evidence="13">Adhesion G-protein coupled receptor G7</fullName>
    </submittedName>
</protein>
<feature type="transmembrane region" description="Helical" evidence="9">
    <location>
        <begin position="873"/>
        <end position="896"/>
    </location>
</feature>
<dbReference type="InterPro" id="IPR046338">
    <property type="entry name" value="GAIN_dom_sf"/>
</dbReference>
<evidence type="ECO:0000256" key="7">
    <source>
        <dbReference type="ARBA" id="ARBA00023157"/>
    </source>
</evidence>
<dbReference type="PANTHER" id="PTHR47767">
    <property type="entry name" value="ADHESION G PROTEIN-COUPLED RECEPTOR G7"/>
    <property type="match status" value="1"/>
</dbReference>
<feature type="region of interest" description="Disordered" evidence="8">
    <location>
        <begin position="43"/>
        <end position="64"/>
    </location>
</feature>
<dbReference type="PROSITE" id="PS00022">
    <property type="entry name" value="EGF_1"/>
    <property type="match status" value="1"/>
</dbReference>
<dbReference type="PROSITE" id="PS50221">
    <property type="entry name" value="GAIN_B"/>
    <property type="match status" value="1"/>
</dbReference>
<comment type="subcellular location">
    <subcellularLocation>
        <location evidence="2">Cell membrane</location>
    </subcellularLocation>
    <subcellularLocation>
        <location evidence="1">Membrane</location>
        <topology evidence="1">Multi-pass membrane protein</topology>
    </subcellularLocation>
</comment>
<feature type="transmembrane region" description="Helical" evidence="9">
    <location>
        <begin position="841"/>
        <end position="861"/>
    </location>
</feature>
<feature type="domain" description="GAIN-B" evidence="11">
    <location>
        <begin position="576"/>
        <end position="733"/>
    </location>
</feature>
<dbReference type="InterPro" id="IPR000832">
    <property type="entry name" value="GPCR_2_secretin-like"/>
</dbReference>
<evidence type="ECO:0000256" key="9">
    <source>
        <dbReference type="SAM" id="Phobius"/>
    </source>
</evidence>
<dbReference type="Proteomes" id="UP000646548">
    <property type="component" value="Unassembled WGS sequence"/>
</dbReference>
<feature type="compositionally biased region" description="Low complexity" evidence="8">
    <location>
        <begin position="43"/>
        <end position="57"/>
    </location>
</feature>
<evidence type="ECO:0000256" key="1">
    <source>
        <dbReference type="ARBA" id="ARBA00004141"/>
    </source>
</evidence>
<dbReference type="GO" id="GO:0005886">
    <property type="term" value="C:plasma membrane"/>
    <property type="evidence" value="ECO:0007669"/>
    <property type="project" value="UniProtKB-SubCell"/>
</dbReference>
<feature type="transmembrane region" description="Helical" evidence="9">
    <location>
        <begin position="738"/>
        <end position="760"/>
    </location>
</feature>
<keyword evidence="5 9" id="KW-1133">Transmembrane helix</keyword>
<name>A0A834FMW4_ORYME</name>
<feature type="region of interest" description="Disordered" evidence="8">
    <location>
        <begin position="135"/>
        <end position="155"/>
    </location>
</feature>
<feature type="chain" id="PRO_5032935661" evidence="10">
    <location>
        <begin position="20"/>
        <end position="1076"/>
    </location>
</feature>
<dbReference type="InterPro" id="IPR017981">
    <property type="entry name" value="GPCR_2-like_7TM"/>
</dbReference>
<evidence type="ECO:0000313" key="14">
    <source>
        <dbReference type="Proteomes" id="UP000646548"/>
    </source>
</evidence>
<evidence type="ECO:0000256" key="6">
    <source>
        <dbReference type="ARBA" id="ARBA00023136"/>
    </source>
</evidence>
<dbReference type="InterPro" id="IPR057244">
    <property type="entry name" value="GAIN_B"/>
</dbReference>
<dbReference type="InterPro" id="IPR000742">
    <property type="entry name" value="EGF"/>
</dbReference>
<feature type="signal peptide" evidence="10">
    <location>
        <begin position="1"/>
        <end position="19"/>
    </location>
</feature>
<dbReference type="Pfam" id="PF22261">
    <property type="entry name" value="GPR128_GAIN_subdom_B"/>
    <property type="match status" value="1"/>
</dbReference>
<comment type="caution">
    <text evidence="13">The sequence shown here is derived from an EMBL/GenBank/DDBJ whole genome shotgun (WGS) entry which is preliminary data.</text>
</comment>
<dbReference type="GO" id="GO:0007166">
    <property type="term" value="P:cell surface receptor signaling pathway"/>
    <property type="evidence" value="ECO:0007669"/>
    <property type="project" value="InterPro"/>
</dbReference>
<dbReference type="PANTHER" id="PTHR47767:SF1">
    <property type="entry name" value="ADHESION G PROTEIN-COUPLED RECEPTOR G7"/>
    <property type="match status" value="1"/>
</dbReference>
<dbReference type="AlphaFoldDB" id="A0A834FMW4"/>
<dbReference type="Gene3D" id="2.60.220.50">
    <property type="match status" value="1"/>
</dbReference>
<evidence type="ECO:0000256" key="5">
    <source>
        <dbReference type="ARBA" id="ARBA00022989"/>
    </source>
</evidence>
<feature type="region of interest" description="Disordered" evidence="8">
    <location>
        <begin position="194"/>
        <end position="312"/>
    </location>
</feature>
<evidence type="ECO:0000256" key="8">
    <source>
        <dbReference type="SAM" id="MobiDB-lite"/>
    </source>
</evidence>
<reference evidence="13" key="1">
    <citation type="journal article" name="BMC Genomics">
        <title>Long-read sequencing and de novo genome assembly of marine medaka (Oryzias melastigma).</title>
        <authorList>
            <person name="Liang P."/>
            <person name="Saqib H.S.A."/>
            <person name="Ni X."/>
            <person name="Shen Y."/>
        </authorList>
    </citation>
    <scope>NUCLEOTIDE SEQUENCE</scope>
    <source>
        <strain evidence="13">Bigg-433</strain>
    </source>
</reference>
<dbReference type="InterPro" id="IPR053066">
    <property type="entry name" value="ADGR_G7"/>
</dbReference>
<dbReference type="Pfam" id="PF00002">
    <property type="entry name" value="7tm_2"/>
    <property type="match status" value="1"/>
</dbReference>
<dbReference type="GO" id="GO:0004930">
    <property type="term" value="F:G protein-coupled receptor activity"/>
    <property type="evidence" value="ECO:0007669"/>
    <property type="project" value="InterPro"/>
</dbReference>
<evidence type="ECO:0000256" key="4">
    <source>
        <dbReference type="ARBA" id="ARBA00022692"/>
    </source>
</evidence>
<feature type="compositionally biased region" description="Low complexity" evidence="8">
    <location>
        <begin position="224"/>
        <end position="262"/>
    </location>
</feature>